<sequence length="388" mass="44770">MKTLIKLYSSSPIRNVYAALLFEPEQIVFLGGKEMREKQLKVFFREKLPSVKMEFYTVDLQNLENISQVLEEILKKYPESAVELCGGGNLLYIAVGELIGEQRIPAFFYDIKNAMIRNVSNFKITEEMNNLKAPKLQLEDFVLMAGGSLEGYGHIGINKLSPEMQLDIEFLWNIFFDNQERWRRLIDYLQNKRNSLLTDPSPFSLHERMQYNDFIEDKLSTLASSPGKIIRDLNITQKQINFSYKNDVIKKCLNDKGLILELYLFLIAMRMDFFDEVRISTIIDWNGIGNEENNISNELDVTLVKGTRPIFISCKLKIITVEDLNEIDMLVKRFGGECGIGVVATVGTFSTDFPTVYRRAREMGIHVIEYDDFKFKRVEKILGGLTPE</sequence>
<accession>A0A1M6GX18</accession>
<dbReference type="InterPro" id="IPR011335">
    <property type="entry name" value="Restrct_endonuc-II-like"/>
</dbReference>
<proteinExistence type="predicted"/>
<dbReference type="RefSeq" id="WP_073993657.1">
    <property type="nucleotide sequence ID" value="NZ_FQYT01000013.1"/>
</dbReference>
<dbReference type="EMBL" id="FQYT01000013">
    <property type="protein sequence ID" value="SHJ14405.1"/>
    <property type="molecule type" value="Genomic_DNA"/>
</dbReference>
<dbReference type="STRING" id="1122934.SAMN02745691_01415"/>
<keyword evidence="2" id="KW-1185">Reference proteome</keyword>
<protein>
    <recommendedName>
        <fullName evidence="3">Restriction endonuclease</fullName>
    </recommendedName>
</protein>
<evidence type="ECO:0000313" key="1">
    <source>
        <dbReference type="EMBL" id="SHJ14405.1"/>
    </source>
</evidence>
<dbReference type="Gene3D" id="3.40.50.10770">
    <property type="entry name" value="Hypothetical protein VC1899 like domain (Restriction endonuclease-like)"/>
    <property type="match status" value="1"/>
</dbReference>
<dbReference type="SUPFAM" id="SSF52980">
    <property type="entry name" value="Restriction endonuclease-like"/>
    <property type="match status" value="1"/>
</dbReference>
<gene>
    <name evidence="1" type="ORF">SAMN02745691_01415</name>
</gene>
<organism evidence="1 2">
    <name type="scientific">Parasporobacterium paucivorans DSM 15970</name>
    <dbReference type="NCBI Taxonomy" id="1122934"/>
    <lineage>
        <taxon>Bacteria</taxon>
        <taxon>Bacillati</taxon>
        <taxon>Bacillota</taxon>
        <taxon>Clostridia</taxon>
        <taxon>Lachnospirales</taxon>
        <taxon>Lachnospiraceae</taxon>
        <taxon>Parasporobacterium</taxon>
    </lineage>
</organism>
<dbReference type="InterPro" id="IPR011856">
    <property type="entry name" value="tRNA_endonuc-like_dom_sf"/>
</dbReference>
<dbReference type="Proteomes" id="UP000184342">
    <property type="component" value="Unassembled WGS sequence"/>
</dbReference>
<dbReference type="OrthoDB" id="2029829at2"/>
<evidence type="ECO:0008006" key="3">
    <source>
        <dbReference type="Google" id="ProtNLM"/>
    </source>
</evidence>
<dbReference type="GO" id="GO:0003676">
    <property type="term" value="F:nucleic acid binding"/>
    <property type="evidence" value="ECO:0007669"/>
    <property type="project" value="InterPro"/>
</dbReference>
<name>A0A1M6GX18_9FIRM</name>
<dbReference type="AlphaFoldDB" id="A0A1M6GX18"/>
<reference evidence="1 2" key="1">
    <citation type="submission" date="2016-11" db="EMBL/GenBank/DDBJ databases">
        <authorList>
            <person name="Jaros S."/>
            <person name="Januszkiewicz K."/>
            <person name="Wedrychowicz H."/>
        </authorList>
    </citation>
    <scope>NUCLEOTIDE SEQUENCE [LARGE SCALE GENOMIC DNA]</scope>
    <source>
        <strain evidence="1 2">DSM 15970</strain>
    </source>
</reference>
<dbReference type="Gene3D" id="3.40.1350.10">
    <property type="match status" value="1"/>
</dbReference>
<evidence type="ECO:0000313" key="2">
    <source>
        <dbReference type="Proteomes" id="UP000184342"/>
    </source>
</evidence>